<evidence type="ECO:0000256" key="3">
    <source>
        <dbReference type="ARBA" id="ARBA00022722"/>
    </source>
</evidence>
<dbReference type="EMBL" id="CP003620">
    <property type="protein sequence ID" value="AFZ11083.1"/>
    <property type="molecule type" value="Genomic_DNA"/>
</dbReference>
<dbReference type="SUPFAM" id="SSF64182">
    <property type="entry name" value="DHH phosphoesterases"/>
    <property type="match status" value="1"/>
</dbReference>
<keyword evidence="11" id="KW-1185">Reference proteome</keyword>
<evidence type="ECO:0000256" key="4">
    <source>
        <dbReference type="ARBA" id="ARBA00022801"/>
    </source>
</evidence>
<dbReference type="GO" id="GO:0003676">
    <property type="term" value="F:nucleic acid binding"/>
    <property type="evidence" value="ECO:0007669"/>
    <property type="project" value="InterPro"/>
</dbReference>
<feature type="domain" description="DDH" evidence="7">
    <location>
        <begin position="83"/>
        <end position="233"/>
    </location>
</feature>
<dbReference type="AlphaFoldDB" id="K9VSR0"/>
<feature type="domain" description="RecJ OB" evidence="9">
    <location>
        <begin position="515"/>
        <end position="616"/>
    </location>
</feature>
<keyword evidence="4 10" id="KW-0378">Hydrolase</keyword>
<dbReference type="InterPro" id="IPR038763">
    <property type="entry name" value="DHH_sf"/>
</dbReference>
<dbReference type="Gene3D" id="3.10.310.30">
    <property type="match status" value="1"/>
</dbReference>
<dbReference type="RefSeq" id="WP_015201227.1">
    <property type="nucleotide sequence ID" value="NC_019753.1"/>
</dbReference>
<evidence type="ECO:0000256" key="6">
    <source>
        <dbReference type="SAM" id="MobiDB-lite"/>
    </source>
</evidence>
<feature type="region of interest" description="Disordered" evidence="6">
    <location>
        <begin position="274"/>
        <end position="293"/>
    </location>
</feature>
<dbReference type="PANTHER" id="PTHR30255">
    <property type="entry name" value="SINGLE-STRANDED-DNA-SPECIFIC EXONUCLEASE RECJ"/>
    <property type="match status" value="1"/>
</dbReference>
<feature type="domain" description="DHHA1" evidence="8">
    <location>
        <begin position="386"/>
        <end position="501"/>
    </location>
</feature>
<proteinExistence type="inferred from homology"/>
<dbReference type="InterPro" id="IPR041122">
    <property type="entry name" value="RecJ_OB"/>
</dbReference>
<organism evidence="10 11">
    <name type="scientific">Crinalium epipsammum PCC 9333</name>
    <dbReference type="NCBI Taxonomy" id="1173022"/>
    <lineage>
        <taxon>Bacteria</taxon>
        <taxon>Bacillati</taxon>
        <taxon>Cyanobacteriota</taxon>
        <taxon>Cyanophyceae</taxon>
        <taxon>Gomontiellales</taxon>
        <taxon>Gomontiellaceae</taxon>
        <taxon>Crinalium</taxon>
    </lineage>
</organism>
<evidence type="ECO:0000259" key="9">
    <source>
        <dbReference type="Pfam" id="PF17768"/>
    </source>
</evidence>
<dbReference type="InterPro" id="IPR051673">
    <property type="entry name" value="SSDNA_exonuclease_RecJ"/>
</dbReference>
<evidence type="ECO:0000313" key="11">
    <source>
        <dbReference type="Proteomes" id="UP000010472"/>
    </source>
</evidence>
<comment type="similarity">
    <text evidence="1">Belongs to the RecJ family.</text>
</comment>
<feature type="region of interest" description="Disordered" evidence="6">
    <location>
        <begin position="420"/>
        <end position="441"/>
    </location>
</feature>
<dbReference type="InterPro" id="IPR001667">
    <property type="entry name" value="DDH_dom"/>
</dbReference>
<dbReference type="Pfam" id="PF02272">
    <property type="entry name" value="DHHA1"/>
    <property type="match status" value="1"/>
</dbReference>
<feature type="compositionally biased region" description="Polar residues" evidence="6">
    <location>
        <begin position="430"/>
        <end position="441"/>
    </location>
</feature>
<dbReference type="eggNOG" id="COG0608">
    <property type="taxonomic scope" value="Bacteria"/>
</dbReference>
<dbReference type="InterPro" id="IPR003156">
    <property type="entry name" value="DHHA1_dom"/>
</dbReference>
<evidence type="ECO:0000256" key="2">
    <source>
        <dbReference type="ARBA" id="ARBA00019841"/>
    </source>
</evidence>
<reference evidence="10 11" key="1">
    <citation type="submission" date="2012-06" db="EMBL/GenBank/DDBJ databases">
        <title>Finished chromosome of genome of Crinalium epipsammum PCC 9333.</title>
        <authorList>
            <consortium name="US DOE Joint Genome Institute"/>
            <person name="Gugger M."/>
            <person name="Coursin T."/>
            <person name="Rippka R."/>
            <person name="Tandeau De Marsac N."/>
            <person name="Huntemann M."/>
            <person name="Wei C.-L."/>
            <person name="Han J."/>
            <person name="Detter J.C."/>
            <person name="Han C."/>
            <person name="Tapia R."/>
            <person name="Davenport K."/>
            <person name="Daligault H."/>
            <person name="Erkkila T."/>
            <person name="Gu W."/>
            <person name="Munk A.C.C."/>
            <person name="Teshima H."/>
            <person name="Xu Y."/>
            <person name="Chain P."/>
            <person name="Chen A."/>
            <person name="Krypides N."/>
            <person name="Mavromatis K."/>
            <person name="Markowitz V."/>
            <person name="Szeto E."/>
            <person name="Ivanova N."/>
            <person name="Mikhailova N."/>
            <person name="Ovchinnikova G."/>
            <person name="Pagani I."/>
            <person name="Pati A."/>
            <person name="Goodwin L."/>
            <person name="Peters L."/>
            <person name="Pitluck S."/>
            <person name="Woyke T."/>
            <person name="Kerfeld C."/>
        </authorList>
    </citation>
    <scope>NUCLEOTIDE SEQUENCE [LARGE SCALE GENOMIC DNA]</scope>
    <source>
        <strain evidence="10 11">PCC 9333</strain>
    </source>
</reference>
<evidence type="ECO:0000259" key="8">
    <source>
        <dbReference type="Pfam" id="PF02272"/>
    </source>
</evidence>
<dbReference type="Pfam" id="PF01368">
    <property type="entry name" value="DHH"/>
    <property type="match status" value="1"/>
</dbReference>
<dbReference type="GO" id="GO:0004527">
    <property type="term" value="F:exonuclease activity"/>
    <property type="evidence" value="ECO:0007669"/>
    <property type="project" value="UniProtKB-KW"/>
</dbReference>
<keyword evidence="5 10" id="KW-0269">Exonuclease</keyword>
<dbReference type="PANTHER" id="PTHR30255:SF2">
    <property type="entry name" value="SINGLE-STRANDED-DNA-SPECIFIC EXONUCLEASE RECJ"/>
    <property type="match status" value="1"/>
</dbReference>
<dbReference type="OrthoDB" id="9809852at2"/>
<dbReference type="STRING" id="1173022.Cri9333_0083"/>
<accession>K9VSR0</accession>
<sequence>MKLPNHRWQIAPAQVELAQKLAEVTHLSPLIAQVLINRGIETPEQAQLYLNPESSVLPAPVDEFPDLAMSVELLKEAIATKQKIAICGDYDADGMTSTALLLRALRWLDAQVDYAIPSRMKDGYGINIRIVEEFYAEGVQLILTVDNGISAVEPIARARELGIKVIITDHHDLPSVLPPADAILNPKLIPESSPYRGVAGVGVAYILAVCLAQSLGKHQGLITQLLELFTLGTIADLAPLTGVNRRWLKRGLRLLPESQITGVQALIQIAGVQQSTDNSTKENPNSNTTQANIKGKVENTNPKCLKPEDIGFRLGPRINAIGRLADPQIVIDLLTTTDMGIALERAMQCEQINRHRQQLCEQIELSAISHIETNHLNLHQQRILLIVQPDWHHGVIGIVASRLLERYGVPVFIGTYEHPATHDNELTPHPTDNPSATSATKSVAREIRGSARGIPEFHIFEALEYCKDLLTKYGGHKAAGGFSFPAENLEELRSRLSEFAHQCLEPEHLKPLISIDAQANLEQINLDLYQQIDALHPCGIENPDPIFWTSNVRVIEQQQVGKGHIKLTLSSNNPPFPIKAIAWRWSEYLPLPSRVDIAYKLRQNTWNGNTSIELELVSIRPVAITSALSIHHSAEFDYNQRQYSCSLSESLQEIRIQNPEGKILAVQKGQKTGILAKTPEHTSEVDITKPPYYSLIKAAMSALKIPTNQ</sequence>
<dbReference type="KEGG" id="cep:Cri9333_0083"/>
<evidence type="ECO:0000256" key="5">
    <source>
        <dbReference type="ARBA" id="ARBA00022839"/>
    </source>
</evidence>
<evidence type="ECO:0000256" key="1">
    <source>
        <dbReference type="ARBA" id="ARBA00005915"/>
    </source>
</evidence>
<dbReference type="Proteomes" id="UP000010472">
    <property type="component" value="Chromosome"/>
</dbReference>
<gene>
    <name evidence="10" type="ORF">Cri9333_0083</name>
</gene>
<dbReference type="PATRIC" id="fig|1173022.3.peg.89"/>
<protein>
    <recommendedName>
        <fullName evidence="2">Single-stranded-DNA-specific exonuclease RecJ</fullName>
    </recommendedName>
</protein>
<evidence type="ECO:0000259" key="7">
    <source>
        <dbReference type="Pfam" id="PF01368"/>
    </source>
</evidence>
<evidence type="ECO:0000313" key="10">
    <source>
        <dbReference type="EMBL" id="AFZ11083.1"/>
    </source>
</evidence>
<dbReference type="Gene3D" id="3.90.1640.30">
    <property type="match status" value="1"/>
</dbReference>
<keyword evidence="3" id="KW-0540">Nuclease</keyword>
<dbReference type="Pfam" id="PF17768">
    <property type="entry name" value="RecJ_OB"/>
    <property type="match status" value="1"/>
</dbReference>
<name>K9VSR0_9CYAN</name>
<dbReference type="HOGENOM" id="CLU_009736_5_0_3"/>